<reference evidence="1 2" key="1">
    <citation type="submission" date="2020-08" db="EMBL/GenBank/DDBJ databases">
        <title>Sequencing the genomes of 1000 actinobacteria strains.</title>
        <authorList>
            <person name="Klenk H.-P."/>
        </authorList>
    </citation>
    <scope>NUCLEOTIDE SEQUENCE [LARGE SCALE GENOMIC DNA]</scope>
    <source>
        <strain evidence="1 2">DSM 43675</strain>
    </source>
</reference>
<accession>A0A7X0G3D8</accession>
<evidence type="ECO:0008006" key="3">
    <source>
        <dbReference type="Google" id="ProtNLM"/>
    </source>
</evidence>
<organism evidence="1 2">
    <name type="scientific">Actinomadura coerulea</name>
    <dbReference type="NCBI Taxonomy" id="46159"/>
    <lineage>
        <taxon>Bacteria</taxon>
        <taxon>Bacillati</taxon>
        <taxon>Actinomycetota</taxon>
        <taxon>Actinomycetes</taxon>
        <taxon>Streptosporangiales</taxon>
        <taxon>Thermomonosporaceae</taxon>
        <taxon>Actinomadura</taxon>
    </lineage>
</organism>
<dbReference type="AlphaFoldDB" id="A0A7X0G3D8"/>
<evidence type="ECO:0000313" key="1">
    <source>
        <dbReference type="EMBL" id="MBB6398474.1"/>
    </source>
</evidence>
<sequence>MILQKLVAAETLLVIPCSKGKQSGGEPSSRQQSPWPSDLLTARQSNLETAKADERQLLPAWLRYTGGFYTTAGSELRDAVARDTPLLILSGGYGVLHAEEPIGDYNKILRLTDWPGGLLEDLLIREAGRRDVSSVVAFAASSSDYAKLIRRTKWKDAGLGAFLVTIRNAGMGASGKVPRRLGQAFACFWRGQPAEMYPEGTTVEILG</sequence>
<comment type="caution">
    <text evidence="1">The sequence shown here is derived from an EMBL/GenBank/DDBJ whole genome shotgun (WGS) entry which is preliminary data.</text>
</comment>
<evidence type="ECO:0000313" key="2">
    <source>
        <dbReference type="Proteomes" id="UP000546324"/>
    </source>
</evidence>
<dbReference type="EMBL" id="JACHMQ010000001">
    <property type="protein sequence ID" value="MBB6398474.1"/>
    <property type="molecule type" value="Genomic_DNA"/>
</dbReference>
<keyword evidence="2" id="KW-1185">Reference proteome</keyword>
<dbReference type="Proteomes" id="UP000546324">
    <property type="component" value="Unassembled WGS sequence"/>
</dbReference>
<proteinExistence type="predicted"/>
<dbReference type="RefSeq" id="WP_230298759.1">
    <property type="nucleotide sequence ID" value="NZ_JACHMQ010000001.1"/>
</dbReference>
<gene>
    <name evidence="1" type="ORF">BKA00_005388</name>
</gene>
<protein>
    <recommendedName>
        <fullName evidence="3">Peroxide stress protein YaaA</fullName>
    </recommendedName>
</protein>
<name>A0A7X0G3D8_9ACTN</name>